<protein>
    <submittedName>
        <fullName evidence="2">Uncharacterized protein</fullName>
    </submittedName>
</protein>
<dbReference type="RefSeq" id="WP_308913635.1">
    <property type="nucleotide sequence ID" value="NZ_JAVGVR010000001.1"/>
</dbReference>
<evidence type="ECO:0000256" key="1">
    <source>
        <dbReference type="SAM" id="Coils"/>
    </source>
</evidence>
<dbReference type="AlphaFoldDB" id="A0AA90QUF4"/>
<dbReference type="EMBL" id="JAVGVR010000001">
    <property type="protein sequence ID" value="MDQ6598487.1"/>
    <property type="molecule type" value="Genomic_DNA"/>
</dbReference>
<comment type="caution">
    <text evidence="2">The sequence shown here is derived from an EMBL/GenBank/DDBJ whole genome shotgun (WGS) entry which is preliminary data.</text>
</comment>
<sequence length="127" mass="14464">MMEWTIAGLFGVSVLLLIISLTKTARATKAQNKGIDLVHVEVMKEINDLQESIRNIELDIEVVMNEAGVELSPKEKVFMREILDLYKRNYSIESIAERKQVSAEEIKELLAPYLRSKDERRSISNAG</sequence>
<gene>
    <name evidence="2" type="ORF">RCG21_19360</name>
</gene>
<evidence type="ECO:0000313" key="2">
    <source>
        <dbReference type="EMBL" id="MDQ6598487.1"/>
    </source>
</evidence>
<reference evidence="2" key="1">
    <citation type="submission" date="2023-08" db="EMBL/GenBank/DDBJ databases">
        <title>Nitrogen cycling bacteria in agricultural field soils.</title>
        <authorList>
            <person name="Jang J."/>
        </authorList>
    </citation>
    <scope>NUCLEOTIDE SEQUENCE</scope>
    <source>
        <strain evidence="2">PS3-36</strain>
    </source>
</reference>
<feature type="coiled-coil region" evidence="1">
    <location>
        <begin position="39"/>
        <end position="66"/>
    </location>
</feature>
<dbReference type="Proteomes" id="UP001178888">
    <property type="component" value="Unassembled WGS sequence"/>
</dbReference>
<evidence type="ECO:0000313" key="3">
    <source>
        <dbReference type="Proteomes" id="UP001178888"/>
    </source>
</evidence>
<keyword evidence="1" id="KW-0175">Coiled coil</keyword>
<name>A0AA90QUF4_9BACI</name>
<proteinExistence type="predicted"/>
<organism evidence="2 3">
    <name type="scientific">Bacillus salipaludis</name>
    <dbReference type="NCBI Taxonomy" id="2547811"/>
    <lineage>
        <taxon>Bacteria</taxon>
        <taxon>Bacillati</taxon>
        <taxon>Bacillota</taxon>
        <taxon>Bacilli</taxon>
        <taxon>Bacillales</taxon>
        <taxon>Bacillaceae</taxon>
        <taxon>Bacillus</taxon>
    </lineage>
</organism>
<keyword evidence="3" id="KW-1185">Reference proteome</keyword>
<accession>A0AA90QUF4</accession>